<feature type="compositionally biased region" description="Polar residues" evidence="1">
    <location>
        <begin position="30"/>
        <end position="41"/>
    </location>
</feature>
<name>A0ABU6TCH3_9FABA</name>
<feature type="region of interest" description="Disordered" evidence="1">
    <location>
        <begin position="19"/>
        <end position="41"/>
    </location>
</feature>
<dbReference type="InterPro" id="IPR014710">
    <property type="entry name" value="RmlC-like_jellyroll"/>
</dbReference>
<dbReference type="PANTHER" id="PTHR34571">
    <property type="entry name" value="(S)-UREIDOGLYCINE AMINOHYDROLASE"/>
    <property type="match status" value="1"/>
</dbReference>
<evidence type="ECO:0000313" key="2">
    <source>
        <dbReference type="EMBL" id="MED6146060.1"/>
    </source>
</evidence>
<gene>
    <name evidence="2" type="ORF">PIB30_030977</name>
</gene>
<dbReference type="EMBL" id="JASCZI010090752">
    <property type="protein sequence ID" value="MED6146060.1"/>
    <property type="molecule type" value="Genomic_DNA"/>
</dbReference>
<accession>A0ABU6TCH3</accession>
<evidence type="ECO:0000313" key="3">
    <source>
        <dbReference type="Proteomes" id="UP001341840"/>
    </source>
</evidence>
<protein>
    <submittedName>
        <fullName evidence="2">Uncharacterized protein</fullName>
    </submittedName>
</protein>
<evidence type="ECO:0000256" key="1">
    <source>
        <dbReference type="SAM" id="MobiDB-lite"/>
    </source>
</evidence>
<proteinExistence type="predicted"/>
<reference evidence="2 3" key="1">
    <citation type="journal article" date="2023" name="Plants (Basel)">
        <title>Bridging the Gap: Combining Genomics and Transcriptomics Approaches to Understand Stylosanthes scabra, an Orphan Legume from the Brazilian Caatinga.</title>
        <authorList>
            <person name="Ferreira-Neto J.R.C."/>
            <person name="da Silva M.D."/>
            <person name="Binneck E."/>
            <person name="de Melo N.F."/>
            <person name="da Silva R.H."/>
            <person name="de Melo A.L.T.M."/>
            <person name="Pandolfi V."/>
            <person name="Bustamante F.O."/>
            <person name="Brasileiro-Vidal A.C."/>
            <person name="Benko-Iseppon A.M."/>
        </authorList>
    </citation>
    <scope>NUCLEOTIDE SEQUENCE [LARGE SCALE GENOMIC DNA]</scope>
    <source>
        <tissue evidence="2">Leaves</tissue>
    </source>
</reference>
<organism evidence="2 3">
    <name type="scientific">Stylosanthes scabra</name>
    <dbReference type="NCBI Taxonomy" id="79078"/>
    <lineage>
        <taxon>Eukaryota</taxon>
        <taxon>Viridiplantae</taxon>
        <taxon>Streptophyta</taxon>
        <taxon>Embryophyta</taxon>
        <taxon>Tracheophyta</taxon>
        <taxon>Spermatophyta</taxon>
        <taxon>Magnoliopsida</taxon>
        <taxon>eudicotyledons</taxon>
        <taxon>Gunneridae</taxon>
        <taxon>Pentapetalae</taxon>
        <taxon>rosids</taxon>
        <taxon>fabids</taxon>
        <taxon>Fabales</taxon>
        <taxon>Fabaceae</taxon>
        <taxon>Papilionoideae</taxon>
        <taxon>50 kb inversion clade</taxon>
        <taxon>dalbergioids sensu lato</taxon>
        <taxon>Dalbergieae</taxon>
        <taxon>Pterocarpus clade</taxon>
        <taxon>Stylosanthes</taxon>
    </lineage>
</organism>
<dbReference type="PANTHER" id="PTHR34571:SF1">
    <property type="entry name" value="(S)-UREIDOGLYCINE AMINOHYDROLASE"/>
    <property type="match status" value="1"/>
</dbReference>
<dbReference type="Gene3D" id="2.60.120.10">
    <property type="entry name" value="Jelly Rolls"/>
    <property type="match status" value="1"/>
</dbReference>
<comment type="caution">
    <text evidence="2">The sequence shown here is derived from an EMBL/GenBank/DDBJ whole genome shotgun (WGS) entry which is preliminary data.</text>
</comment>
<sequence length="118" mass="12986">MAQSFGDGFYFLEVSIEKSKRPKSEVSPPLTGQSVNTSTSRLSESAGLFEYASGEEGFCSAPSSESKSKPLYWKVDNPTLSPIHLQDLPGFTRGVYKSDHALITPESQVYSPLPDWYS</sequence>
<dbReference type="Proteomes" id="UP001341840">
    <property type="component" value="Unassembled WGS sequence"/>
</dbReference>
<dbReference type="InterPro" id="IPR017627">
    <property type="entry name" value="UGHY"/>
</dbReference>
<keyword evidence="3" id="KW-1185">Reference proteome</keyword>